<protein>
    <submittedName>
        <fullName evidence="2">Retrovirus-related Pol polyprotein from transposon TNT 1-94</fullName>
    </submittedName>
</protein>
<evidence type="ECO:0000313" key="3">
    <source>
        <dbReference type="Proteomes" id="UP000288805"/>
    </source>
</evidence>
<evidence type="ECO:0000259" key="1">
    <source>
        <dbReference type="PROSITE" id="PS50994"/>
    </source>
</evidence>
<evidence type="ECO:0000313" key="2">
    <source>
        <dbReference type="EMBL" id="RVW18466.1"/>
    </source>
</evidence>
<dbReference type="GO" id="GO:0015074">
    <property type="term" value="P:DNA integration"/>
    <property type="evidence" value="ECO:0007669"/>
    <property type="project" value="InterPro"/>
</dbReference>
<dbReference type="SUPFAM" id="SSF53098">
    <property type="entry name" value="Ribonuclease H-like"/>
    <property type="match status" value="1"/>
</dbReference>
<reference evidence="2 3" key="1">
    <citation type="journal article" date="2018" name="PLoS Genet.">
        <title>Population sequencing reveals clonal diversity and ancestral inbreeding in the grapevine cultivar Chardonnay.</title>
        <authorList>
            <person name="Roach M.J."/>
            <person name="Johnson D.L."/>
            <person name="Bohlmann J."/>
            <person name="van Vuuren H.J."/>
            <person name="Jones S.J."/>
            <person name="Pretorius I.S."/>
            <person name="Schmidt S.A."/>
            <person name="Borneman A.R."/>
        </authorList>
    </citation>
    <scope>NUCLEOTIDE SEQUENCE [LARGE SCALE GENOMIC DNA]</scope>
    <source>
        <strain evidence="3">cv. Chardonnay</strain>
        <tissue evidence="2">Leaf</tissue>
    </source>
</reference>
<organism evidence="2 3">
    <name type="scientific">Vitis vinifera</name>
    <name type="common">Grape</name>
    <dbReference type="NCBI Taxonomy" id="29760"/>
    <lineage>
        <taxon>Eukaryota</taxon>
        <taxon>Viridiplantae</taxon>
        <taxon>Streptophyta</taxon>
        <taxon>Embryophyta</taxon>
        <taxon>Tracheophyta</taxon>
        <taxon>Spermatophyta</taxon>
        <taxon>Magnoliopsida</taxon>
        <taxon>eudicotyledons</taxon>
        <taxon>Gunneridae</taxon>
        <taxon>Pentapetalae</taxon>
        <taxon>rosids</taxon>
        <taxon>Vitales</taxon>
        <taxon>Vitaceae</taxon>
        <taxon>Viteae</taxon>
        <taxon>Vitis</taxon>
    </lineage>
</organism>
<proteinExistence type="predicted"/>
<dbReference type="Pfam" id="PF07727">
    <property type="entry name" value="RVT_2"/>
    <property type="match status" value="1"/>
</dbReference>
<comment type="caution">
    <text evidence="2">The sequence shown here is derived from an EMBL/GenBank/DDBJ whole genome shotgun (WGS) entry which is preliminary data.</text>
</comment>
<dbReference type="InterPro" id="IPR012337">
    <property type="entry name" value="RNaseH-like_sf"/>
</dbReference>
<sequence length="649" mass="74222">MTLHNLDLALRVDEPSKPIDVSSANERSFYERWEHSDRSCLMMKYTMDKSIKECVPKTEMAKDFLEYVKANYVKIDKAEMETYLKLFITTMYDGVSGVRDHIINLKHYFNKVNEMKVELSEKFLKWLILESLPTSFDAMKLTYNALKEEWTLEELMSIVVQHEVSLRKNETHSLALVTDQGKMTAKTRKEKIDKCGSTLDLIHTDTCGLLTPTALGAVKSDRGGEYYGRYDEIGRNPRPFVKFLLESDIDARYTMPSTHQQNGVVEKSNCRLLDMVSCMLSNSSLPEFMWGEALRTTTYILNQVPSKSVLRRLMSYGQGRNRVFTIFMFGDVRLRIIESDKAVYFKDEVNVDPNFVRREIPFGEEHVIITFLTSHVPNVDVPIVQQPTTNQEEHDDQVEPGIPVDVTYQEAIHYPQFTSWKEAMDGIWSNCDMVMDVKTTFLNGDLDEDMYVEHPTGFAEVGKKNLVCKLNKCAKFPHFGLRNSHLDFHRAKLSLSLMQLSSGGHIFLILAPNRTCSTRAPIVKGDKFSKAPCPQNDAERKEMRTIPYSSLVGSLMYAQVCTRPDIAFVVGMLGRYLSNPGSQHWKVAKKVLRYLQGTKDLMLTYQRTNILDIVGFCDADFPSYIDDKKSTTGYIFVMVGGAVSWKSVK</sequence>
<dbReference type="Pfam" id="PF14223">
    <property type="entry name" value="Retrotran_gag_2"/>
    <property type="match status" value="1"/>
</dbReference>
<dbReference type="InterPro" id="IPR036397">
    <property type="entry name" value="RNaseH_sf"/>
</dbReference>
<name>A0A438C6D3_VITVI</name>
<dbReference type="InterPro" id="IPR013103">
    <property type="entry name" value="RVT_2"/>
</dbReference>
<dbReference type="PANTHER" id="PTHR11439:SF467">
    <property type="entry name" value="INTEGRASE CATALYTIC DOMAIN-CONTAINING PROTEIN"/>
    <property type="match status" value="1"/>
</dbReference>
<gene>
    <name evidence="2" type="primary">POLX_3779</name>
    <name evidence="2" type="ORF">CK203_108539</name>
</gene>
<dbReference type="InterPro" id="IPR001584">
    <property type="entry name" value="Integrase_cat-core"/>
</dbReference>
<dbReference type="Gene3D" id="3.30.420.10">
    <property type="entry name" value="Ribonuclease H-like superfamily/Ribonuclease H"/>
    <property type="match status" value="1"/>
</dbReference>
<dbReference type="Proteomes" id="UP000288805">
    <property type="component" value="Unassembled WGS sequence"/>
</dbReference>
<dbReference type="GO" id="GO:0003676">
    <property type="term" value="F:nucleic acid binding"/>
    <property type="evidence" value="ECO:0007669"/>
    <property type="project" value="InterPro"/>
</dbReference>
<dbReference type="EMBL" id="QGNW01002524">
    <property type="protein sequence ID" value="RVW18466.1"/>
    <property type="molecule type" value="Genomic_DNA"/>
</dbReference>
<dbReference type="AlphaFoldDB" id="A0A438C6D3"/>
<accession>A0A438C6D3</accession>
<feature type="domain" description="Integrase catalytic" evidence="1">
    <location>
        <begin position="129"/>
        <end position="328"/>
    </location>
</feature>
<dbReference type="PROSITE" id="PS50994">
    <property type="entry name" value="INTEGRASE"/>
    <property type="match status" value="1"/>
</dbReference>
<dbReference type="PANTHER" id="PTHR11439">
    <property type="entry name" value="GAG-POL-RELATED RETROTRANSPOSON"/>
    <property type="match status" value="1"/>
</dbReference>